<organism evidence="2 3">
    <name type="scientific">Lipomyces starkeyi NRRL Y-11557</name>
    <dbReference type="NCBI Taxonomy" id="675824"/>
    <lineage>
        <taxon>Eukaryota</taxon>
        <taxon>Fungi</taxon>
        <taxon>Dikarya</taxon>
        <taxon>Ascomycota</taxon>
        <taxon>Saccharomycotina</taxon>
        <taxon>Lipomycetes</taxon>
        <taxon>Lipomycetales</taxon>
        <taxon>Lipomycetaceae</taxon>
        <taxon>Lipomyces</taxon>
    </lineage>
</organism>
<sequence>MSPKIAIIGAGTAGISCARTLLEYGFEVTIFEARERIGGRIHVSNVFGKPVDLGPNWMHGDTLQNSALMYFKDASVVLHDIGSSGTIFSPSGTQYSPEKVNYIEEFMWEYVEEAIEYSKAHAATIDPDLSLYAYVEKVVTDRYPDNAEIREQILMATRIFGFYIGEDVTKQSLKFAFLEEPSPGKNLFVASGFASILQSMASKVLDKVDLQLNTPVAGVHSFDNGVNITLTAGQSIAFDAVVVATPLGALKKRTIAFRPELPTRLLSAVDSLGYGRLEKAYIKFPRQFWNLDYFEFFSPEYGPDSNPEKWPMSVISLAHLPEPYSQPVLLWYLYGDMSQRVVNMQSDREKIAFFEPYFSRISGYKPGCDDPEAIVCTSWSKDSYAGYGSYSCFMTGLKEGDKDIEELRRGLPERNVWFAGEHCSDVLQLATVGGAYGSGTHAAKLVVEQFACKN</sequence>
<dbReference type="GO" id="GO:0003682">
    <property type="term" value="F:chromatin binding"/>
    <property type="evidence" value="ECO:0007669"/>
    <property type="project" value="TreeGrafter"/>
</dbReference>
<name>A0A1E3Q895_LIPST</name>
<evidence type="ECO:0000313" key="3">
    <source>
        <dbReference type="Proteomes" id="UP000094385"/>
    </source>
</evidence>
<reference evidence="2 3" key="1">
    <citation type="journal article" date="2016" name="Proc. Natl. Acad. Sci. U.S.A.">
        <title>Comparative genomics of biotechnologically important yeasts.</title>
        <authorList>
            <person name="Riley R."/>
            <person name="Haridas S."/>
            <person name="Wolfe K.H."/>
            <person name="Lopes M.R."/>
            <person name="Hittinger C.T."/>
            <person name="Goeker M."/>
            <person name="Salamov A.A."/>
            <person name="Wisecaver J.H."/>
            <person name="Long T.M."/>
            <person name="Calvey C.H."/>
            <person name="Aerts A.L."/>
            <person name="Barry K.W."/>
            <person name="Choi C."/>
            <person name="Clum A."/>
            <person name="Coughlan A.Y."/>
            <person name="Deshpande S."/>
            <person name="Douglass A.P."/>
            <person name="Hanson S.J."/>
            <person name="Klenk H.-P."/>
            <person name="LaButti K.M."/>
            <person name="Lapidus A."/>
            <person name="Lindquist E.A."/>
            <person name="Lipzen A.M."/>
            <person name="Meier-Kolthoff J.P."/>
            <person name="Ohm R.A."/>
            <person name="Otillar R.P."/>
            <person name="Pangilinan J.L."/>
            <person name="Peng Y."/>
            <person name="Rokas A."/>
            <person name="Rosa C.A."/>
            <person name="Scheuner C."/>
            <person name="Sibirny A.A."/>
            <person name="Slot J.C."/>
            <person name="Stielow J.B."/>
            <person name="Sun H."/>
            <person name="Kurtzman C.P."/>
            <person name="Blackwell M."/>
            <person name="Grigoriev I.V."/>
            <person name="Jeffries T.W."/>
        </authorList>
    </citation>
    <scope>NUCLEOTIDE SEQUENCE [LARGE SCALE GENOMIC DNA]</scope>
    <source>
        <strain evidence="2 3">NRRL Y-11557</strain>
    </source>
</reference>
<dbReference type="Gene3D" id="3.90.660.10">
    <property type="match status" value="1"/>
</dbReference>
<dbReference type="PANTHER" id="PTHR10742">
    <property type="entry name" value="FLAVIN MONOAMINE OXIDASE"/>
    <property type="match status" value="1"/>
</dbReference>
<dbReference type="STRING" id="675824.A0A1E3Q895"/>
<dbReference type="SUPFAM" id="SSF51905">
    <property type="entry name" value="FAD/NAD(P)-binding domain"/>
    <property type="match status" value="1"/>
</dbReference>
<dbReference type="GO" id="GO:0006338">
    <property type="term" value="P:chromatin remodeling"/>
    <property type="evidence" value="ECO:0007669"/>
    <property type="project" value="TreeGrafter"/>
</dbReference>
<dbReference type="PANTHER" id="PTHR10742:SF414">
    <property type="entry name" value="CONTAINING AMINE OXIDASE, PUTATIVE (AFU_ORTHOLOGUE AFUA_3G12150)-RELATED"/>
    <property type="match status" value="1"/>
</dbReference>
<evidence type="ECO:0000259" key="1">
    <source>
        <dbReference type="Pfam" id="PF01593"/>
    </source>
</evidence>
<protein>
    <recommendedName>
        <fullName evidence="1">Amine oxidase domain-containing protein</fullName>
    </recommendedName>
</protein>
<accession>A0A1E3Q895</accession>
<dbReference type="SUPFAM" id="SSF54373">
    <property type="entry name" value="FAD-linked reductases, C-terminal domain"/>
    <property type="match status" value="1"/>
</dbReference>
<gene>
    <name evidence="2" type="ORF">LIPSTDRAFT_70967</name>
</gene>
<keyword evidence="3" id="KW-1185">Reference proteome</keyword>
<evidence type="ECO:0000313" key="2">
    <source>
        <dbReference type="EMBL" id="ODQ73891.1"/>
    </source>
</evidence>
<dbReference type="PROSITE" id="PS51257">
    <property type="entry name" value="PROKAR_LIPOPROTEIN"/>
    <property type="match status" value="1"/>
</dbReference>
<dbReference type="GO" id="GO:0050660">
    <property type="term" value="F:flavin adenine dinucleotide binding"/>
    <property type="evidence" value="ECO:0007669"/>
    <property type="project" value="TreeGrafter"/>
</dbReference>
<dbReference type="Pfam" id="PF01593">
    <property type="entry name" value="Amino_oxidase"/>
    <property type="match status" value="1"/>
</dbReference>
<dbReference type="Proteomes" id="UP000094385">
    <property type="component" value="Unassembled WGS sequence"/>
</dbReference>
<dbReference type="AlphaFoldDB" id="A0A1E3Q895"/>
<feature type="domain" description="Amine oxidase" evidence="1">
    <location>
        <begin position="13"/>
        <end position="446"/>
    </location>
</feature>
<dbReference type="OrthoDB" id="5046242at2759"/>
<dbReference type="EMBL" id="KV454293">
    <property type="protein sequence ID" value="ODQ73891.1"/>
    <property type="molecule type" value="Genomic_DNA"/>
</dbReference>
<dbReference type="InterPro" id="IPR050281">
    <property type="entry name" value="Flavin_monoamine_oxidase"/>
</dbReference>
<dbReference type="InterPro" id="IPR036188">
    <property type="entry name" value="FAD/NAD-bd_sf"/>
</dbReference>
<dbReference type="GO" id="GO:0016491">
    <property type="term" value="F:oxidoreductase activity"/>
    <property type="evidence" value="ECO:0007669"/>
    <property type="project" value="InterPro"/>
</dbReference>
<dbReference type="InterPro" id="IPR002937">
    <property type="entry name" value="Amino_oxidase"/>
</dbReference>
<dbReference type="PRINTS" id="PR00419">
    <property type="entry name" value="ADXRDTASE"/>
</dbReference>
<dbReference type="Gene3D" id="3.50.50.60">
    <property type="entry name" value="FAD/NAD(P)-binding domain"/>
    <property type="match status" value="1"/>
</dbReference>
<proteinExistence type="predicted"/>